<dbReference type="EMBL" id="JANAVB010000999">
    <property type="protein sequence ID" value="KAJ6853133.1"/>
    <property type="molecule type" value="Genomic_DNA"/>
</dbReference>
<gene>
    <name evidence="2" type="ORF">M6B38_251330</name>
</gene>
<dbReference type="SUPFAM" id="SSF69572">
    <property type="entry name" value="Activating enzymes of the ubiquitin-like proteins"/>
    <property type="match status" value="1"/>
</dbReference>
<accession>A0AAX6IJL7</accession>
<dbReference type="InterPro" id="IPR035985">
    <property type="entry name" value="Ubiquitin-activating_enz"/>
</dbReference>
<dbReference type="InterPro" id="IPR000594">
    <property type="entry name" value="ThiF_NAD_FAD-bd"/>
</dbReference>
<organism evidence="2 3">
    <name type="scientific">Iris pallida</name>
    <name type="common">Sweet iris</name>
    <dbReference type="NCBI Taxonomy" id="29817"/>
    <lineage>
        <taxon>Eukaryota</taxon>
        <taxon>Viridiplantae</taxon>
        <taxon>Streptophyta</taxon>
        <taxon>Embryophyta</taxon>
        <taxon>Tracheophyta</taxon>
        <taxon>Spermatophyta</taxon>
        <taxon>Magnoliopsida</taxon>
        <taxon>Liliopsida</taxon>
        <taxon>Asparagales</taxon>
        <taxon>Iridaceae</taxon>
        <taxon>Iridoideae</taxon>
        <taxon>Irideae</taxon>
        <taxon>Iris</taxon>
    </lineage>
</organism>
<keyword evidence="3" id="KW-1185">Reference proteome</keyword>
<feature type="domain" description="THIF-type NAD/FAD binding fold" evidence="1">
    <location>
        <begin position="15"/>
        <end position="309"/>
    </location>
</feature>
<protein>
    <submittedName>
        <fullName evidence="2">SUMO-activating enzyme subunit 1B-1-like</fullName>
    </submittedName>
</protein>
<dbReference type="GO" id="GO:0005737">
    <property type="term" value="C:cytoplasm"/>
    <property type="evidence" value="ECO:0007669"/>
    <property type="project" value="TreeGrafter"/>
</dbReference>
<dbReference type="Pfam" id="PF00899">
    <property type="entry name" value="ThiF"/>
    <property type="match status" value="1"/>
</dbReference>
<sequence>MDGREELTAQQTALYDRQIRVWGVDAQKKLSKAHILVSGLNGTAVEFCKNIVLAGVGSLTLMDDHKVTEDAIQANFLIPPYEVKDNGSSLADLCCDSLTEFNPMVHVSVEKGDLAQCNEEFFDKFDAVVVSSCSLENKKAIDEKCRRRPKRIAFYSIGCRDSCGEIFVDLQDYTYKKKKPESKANATAATTAQSESNADSLQENSQVVCHLQYPSLKEAVSLPWRELPRKMTRLYYAMRVIEKFESSEGRSLGDTSISDLPAVLKMRKEICEAQSFNEMHVPTGLLERLLAAGNKEYPPVCAILGGILGQVLGCNLFIKITAPNHNNIKNNSRELKIWSVGTDLP</sequence>
<proteinExistence type="predicted"/>
<dbReference type="InterPro" id="IPR045886">
    <property type="entry name" value="ThiF/MoeB/HesA"/>
</dbReference>
<dbReference type="PANTHER" id="PTHR10953">
    <property type="entry name" value="UBIQUITIN-ACTIVATING ENZYME E1"/>
    <property type="match status" value="1"/>
</dbReference>
<dbReference type="GO" id="GO:0019948">
    <property type="term" value="F:SUMO activating enzyme activity"/>
    <property type="evidence" value="ECO:0007669"/>
    <property type="project" value="TreeGrafter"/>
</dbReference>
<dbReference type="GO" id="GO:0016925">
    <property type="term" value="P:protein sumoylation"/>
    <property type="evidence" value="ECO:0007669"/>
    <property type="project" value="TreeGrafter"/>
</dbReference>
<dbReference type="AlphaFoldDB" id="A0AAX6IJL7"/>
<dbReference type="Proteomes" id="UP001140949">
    <property type="component" value="Unassembled WGS sequence"/>
</dbReference>
<reference evidence="2" key="2">
    <citation type="submission" date="2023-04" db="EMBL/GenBank/DDBJ databases">
        <authorList>
            <person name="Bruccoleri R.E."/>
            <person name="Oakeley E.J."/>
            <person name="Faust A.-M."/>
            <person name="Dessus-Babus S."/>
            <person name="Altorfer M."/>
            <person name="Burckhardt D."/>
            <person name="Oertli M."/>
            <person name="Naumann U."/>
            <person name="Petersen F."/>
            <person name="Wong J."/>
        </authorList>
    </citation>
    <scope>NUCLEOTIDE SEQUENCE</scope>
    <source>
        <strain evidence="2">GSM-AAB239-AS_SAM_17_03QT</strain>
        <tissue evidence="2">Leaf</tissue>
    </source>
</reference>
<comment type="caution">
    <text evidence="2">The sequence shown here is derived from an EMBL/GenBank/DDBJ whole genome shotgun (WGS) entry which is preliminary data.</text>
</comment>
<name>A0AAX6IJL7_IRIPA</name>
<evidence type="ECO:0000259" key="1">
    <source>
        <dbReference type="Pfam" id="PF00899"/>
    </source>
</evidence>
<dbReference type="GO" id="GO:0031510">
    <property type="term" value="C:SUMO activating enzyme complex"/>
    <property type="evidence" value="ECO:0007669"/>
    <property type="project" value="TreeGrafter"/>
</dbReference>
<reference evidence="2" key="1">
    <citation type="journal article" date="2023" name="GigaByte">
        <title>Genome assembly of the bearded iris, Iris pallida Lam.</title>
        <authorList>
            <person name="Bruccoleri R.E."/>
            <person name="Oakeley E.J."/>
            <person name="Faust A.M.E."/>
            <person name="Altorfer M."/>
            <person name="Dessus-Babus S."/>
            <person name="Burckhardt D."/>
            <person name="Oertli M."/>
            <person name="Naumann U."/>
            <person name="Petersen F."/>
            <person name="Wong J."/>
        </authorList>
    </citation>
    <scope>NUCLEOTIDE SEQUENCE</scope>
    <source>
        <strain evidence="2">GSM-AAB239-AS_SAM_17_03QT</strain>
    </source>
</reference>
<evidence type="ECO:0000313" key="3">
    <source>
        <dbReference type="Proteomes" id="UP001140949"/>
    </source>
</evidence>
<dbReference type="Gene3D" id="3.40.50.720">
    <property type="entry name" value="NAD(P)-binding Rossmann-like Domain"/>
    <property type="match status" value="1"/>
</dbReference>
<evidence type="ECO:0000313" key="2">
    <source>
        <dbReference type="EMBL" id="KAJ6853133.1"/>
    </source>
</evidence>
<dbReference type="PANTHER" id="PTHR10953:SF162">
    <property type="entry name" value="SUMO-ACTIVATING ENZYME SUBUNIT 1"/>
    <property type="match status" value="1"/>
</dbReference>